<dbReference type="SMART" id="SM00052">
    <property type="entry name" value="EAL"/>
    <property type="match status" value="1"/>
</dbReference>
<reference evidence="6 7" key="1">
    <citation type="submission" date="2018-08" db="EMBL/GenBank/DDBJ databases">
        <title>Salinimonas sediminis sp. nov., a piezophilic bacterium isolated from a deep-sea sediment sample from the New Britain Trench.</title>
        <authorList>
            <person name="Cao J."/>
        </authorList>
    </citation>
    <scope>NUCLEOTIDE SEQUENCE [LARGE SCALE GENOMIC DNA]</scope>
    <source>
        <strain evidence="6 7">N102</strain>
    </source>
</reference>
<gene>
    <name evidence="6" type="ORF">D0Y50_15680</name>
</gene>
<dbReference type="InterPro" id="IPR029787">
    <property type="entry name" value="Nucleotide_cyclase"/>
</dbReference>
<dbReference type="InterPro" id="IPR000160">
    <property type="entry name" value="GGDEF_dom"/>
</dbReference>
<dbReference type="Proteomes" id="UP000262073">
    <property type="component" value="Chromosome"/>
</dbReference>
<dbReference type="Gene3D" id="6.10.340.10">
    <property type="match status" value="1"/>
</dbReference>
<dbReference type="PROSITE" id="PS50885">
    <property type="entry name" value="HAMP"/>
    <property type="match status" value="1"/>
</dbReference>
<feature type="domain" description="EAL" evidence="3">
    <location>
        <begin position="412"/>
        <end position="665"/>
    </location>
</feature>
<dbReference type="InterPro" id="IPR001633">
    <property type="entry name" value="EAL_dom"/>
</dbReference>
<evidence type="ECO:0000313" key="7">
    <source>
        <dbReference type="Proteomes" id="UP000262073"/>
    </source>
</evidence>
<dbReference type="Pfam" id="PF00563">
    <property type="entry name" value="EAL"/>
    <property type="match status" value="1"/>
</dbReference>
<dbReference type="EMBL" id="CP031769">
    <property type="protein sequence ID" value="AXR08556.1"/>
    <property type="molecule type" value="Genomic_DNA"/>
</dbReference>
<proteinExistence type="predicted"/>
<dbReference type="OrthoDB" id="9176779at2"/>
<feature type="domain" description="GGDEF" evidence="5">
    <location>
        <begin position="270"/>
        <end position="403"/>
    </location>
</feature>
<dbReference type="KEGG" id="salm:D0Y50_15680"/>
<keyword evidence="2" id="KW-0472">Membrane</keyword>
<keyword evidence="2" id="KW-1133">Transmembrane helix</keyword>
<evidence type="ECO:0000256" key="2">
    <source>
        <dbReference type="SAM" id="Phobius"/>
    </source>
</evidence>
<dbReference type="SUPFAM" id="SSF55073">
    <property type="entry name" value="Nucleotide cyclase"/>
    <property type="match status" value="1"/>
</dbReference>
<dbReference type="GO" id="GO:0071111">
    <property type="term" value="F:cyclic-guanylate-specific phosphodiesterase activity"/>
    <property type="evidence" value="ECO:0007669"/>
    <property type="project" value="InterPro"/>
</dbReference>
<organism evidence="6 7">
    <name type="scientific">Salinimonas sediminis</name>
    <dbReference type="NCBI Taxonomy" id="2303538"/>
    <lineage>
        <taxon>Bacteria</taxon>
        <taxon>Pseudomonadati</taxon>
        <taxon>Pseudomonadota</taxon>
        <taxon>Gammaproteobacteria</taxon>
        <taxon>Alteromonadales</taxon>
        <taxon>Alteromonadaceae</taxon>
        <taxon>Alteromonas/Salinimonas group</taxon>
        <taxon>Salinimonas</taxon>
    </lineage>
</organism>
<dbReference type="Gene3D" id="3.30.70.270">
    <property type="match status" value="1"/>
</dbReference>
<dbReference type="FunFam" id="3.30.70.270:FF:000001">
    <property type="entry name" value="Diguanylate cyclase domain protein"/>
    <property type="match status" value="1"/>
</dbReference>
<evidence type="ECO:0000259" key="3">
    <source>
        <dbReference type="PROSITE" id="PS50883"/>
    </source>
</evidence>
<dbReference type="SMART" id="SM00267">
    <property type="entry name" value="GGDEF"/>
    <property type="match status" value="1"/>
</dbReference>
<accession>A0A346NSP9</accession>
<feature type="transmembrane region" description="Helical" evidence="2">
    <location>
        <begin position="143"/>
        <end position="163"/>
    </location>
</feature>
<evidence type="ECO:0000313" key="6">
    <source>
        <dbReference type="EMBL" id="AXR08556.1"/>
    </source>
</evidence>
<dbReference type="InterPro" id="IPR003660">
    <property type="entry name" value="HAMP_dom"/>
</dbReference>
<dbReference type="Pfam" id="PF00990">
    <property type="entry name" value="GGDEF"/>
    <property type="match status" value="1"/>
</dbReference>
<evidence type="ECO:0000259" key="4">
    <source>
        <dbReference type="PROSITE" id="PS50885"/>
    </source>
</evidence>
<dbReference type="CDD" id="cd01949">
    <property type="entry name" value="GGDEF"/>
    <property type="match status" value="1"/>
</dbReference>
<sequence>MLWFSVNVYEELYQEFVAEELESLSENLANDLLPFIGEQSDTFSIARTMLRMDQYEHIEYAKVFNNQGDLLSAYHSPQIMQSGTLYRHRELTNELLLKLPFGLDIAPDCIIVVKRIGDPQYSQGRLIISYDLSQALSSSQAKLISSVLPFAGLLVLVAVILVLELQRRSLSPLHQLIHKMRRIEDTKDYDVAVEETGKKEIAELTRGFNSMMSDINRQVEANRQKNALLLRQQEQMEQLANFDSLTGLPNRQFLMTSLSIELARAKRDNRELALMFLDLDGFKLVNDSFGHDVGDKLLCRAADIASECLRKGDILGRLGGDEFIIMLSNNPLITQLKEVAQRLIDNLSRPHHVDEWKIYTGVSIGISLATECDYQASDMVTNADIAMYRSKRNGRGQFTLFTQEMQDDNRRMVRIATNIAYAVESDELSLHYQPKVNCHGVVQGFEALIRWSSKELGFVPPNEFIPIAEQSDKISMITRWVMTQVCRDLPALLAAYGDAIRVSLNLSAHDLKNPKVTEFIVEKMQSLPIAPSTVEFEITESAYLESFHAGNVFFETLRGFGCKIALDDFGTGYSSLSYLTEFNIDTLKIDRQFTSQIGASKRSGLITNTIIEMARHLKLTVCAEGVETHEQAQFLIHHKCDLLQGYLYGRPEPLSTVVANAAKGDCQRLNIVSS</sequence>
<comment type="cofactor">
    <cofactor evidence="1">
        <name>Mg(2+)</name>
        <dbReference type="ChEBI" id="CHEBI:18420"/>
    </cofactor>
</comment>
<dbReference type="AlphaFoldDB" id="A0A346NSP9"/>
<name>A0A346NSP9_9ALTE</name>
<feature type="domain" description="HAMP" evidence="4">
    <location>
        <begin position="167"/>
        <end position="220"/>
    </location>
</feature>
<dbReference type="InterPro" id="IPR043128">
    <property type="entry name" value="Rev_trsase/Diguanyl_cyclase"/>
</dbReference>
<dbReference type="PANTHER" id="PTHR33121">
    <property type="entry name" value="CYCLIC DI-GMP PHOSPHODIESTERASE PDEF"/>
    <property type="match status" value="1"/>
</dbReference>
<dbReference type="SUPFAM" id="SSF158472">
    <property type="entry name" value="HAMP domain-like"/>
    <property type="match status" value="1"/>
</dbReference>
<dbReference type="PROSITE" id="PS50883">
    <property type="entry name" value="EAL"/>
    <property type="match status" value="1"/>
</dbReference>
<dbReference type="InterPro" id="IPR050706">
    <property type="entry name" value="Cyclic-di-GMP_PDE-like"/>
</dbReference>
<keyword evidence="7" id="KW-1185">Reference proteome</keyword>
<dbReference type="Gene3D" id="3.20.20.450">
    <property type="entry name" value="EAL domain"/>
    <property type="match status" value="1"/>
</dbReference>
<dbReference type="SMART" id="SM00304">
    <property type="entry name" value="HAMP"/>
    <property type="match status" value="1"/>
</dbReference>
<dbReference type="CDD" id="cd01948">
    <property type="entry name" value="EAL"/>
    <property type="match status" value="1"/>
</dbReference>
<dbReference type="SUPFAM" id="SSF141868">
    <property type="entry name" value="EAL domain-like"/>
    <property type="match status" value="1"/>
</dbReference>
<protein>
    <submittedName>
        <fullName evidence="6">EAL domain-containing protein</fullName>
    </submittedName>
</protein>
<dbReference type="PANTHER" id="PTHR33121:SF70">
    <property type="entry name" value="SIGNALING PROTEIN YKOW"/>
    <property type="match status" value="1"/>
</dbReference>
<dbReference type="GO" id="GO:0007165">
    <property type="term" value="P:signal transduction"/>
    <property type="evidence" value="ECO:0007669"/>
    <property type="project" value="InterPro"/>
</dbReference>
<dbReference type="GO" id="GO:0016020">
    <property type="term" value="C:membrane"/>
    <property type="evidence" value="ECO:0007669"/>
    <property type="project" value="InterPro"/>
</dbReference>
<evidence type="ECO:0000259" key="5">
    <source>
        <dbReference type="PROSITE" id="PS50887"/>
    </source>
</evidence>
<keyword evidence="2" id="KW-0812">Transmembrane</keyword>
<dbReference type="Pfam" id="PF00672">
    <property type="entry name" value="HAMP"/>
    <property type="match status" value="1"/>
</dbReference>
<dbReference type="CDD" id="cd06225">
    <property type="entry name" value="HAMP"/>
    <property type="match status" value="1"/>
</dbReference>
<dbReference type="NCBIfam" id="TIGR00254">
    <property type="entry name" value="GGDEF"/>
    <property type="match status" value="1"/>
</dbReference>
<dbReference type="InterPro" id="IPR035919">
    <property type="entry name" value="EAL_sf"/>
</dbReference>
<evidence type="ECO:0000256" key="1">
    <source>
        <dbReference type="ARBA" id="ARBA00001946"/>
    </source>
</evidence>
<dbReference type="PROSITE" id="PS50887">
    <property type="entry name" value="GGDEF"/>
    <property type="match status" value="1"/>
</dbReference>